<organism evidence="1">
    <name type="scientific">uncultured Sulfurovum sp</name>
    <dbReference type="NCBI Taxonomy" id="269237"/>
    <lineage>
        <taxon>Bacteria</taxon>
        <taxon>Pseudomonadati</taxon>
        <taxon>Campylobacterota</taxon>
        <taxon>Epsilonproteobacteria</taxon>
        <taxon>Campylobacterales</taxon>
        <taxon>Sulfurovaceae</taxon>
        <taxon>Sulfurovum</taxon>
        <taxon>environmental samples</taxon>
    </lineage>
</organism>
<name>A0A6S6SW04_9BACT</name>
<dbReference type="AlphaFoldDB" id="A0A6S6SW04"/>
<proteinExistence type="predicted"/>
<accession>A0A6S6SW04</accession>
<reference evidence="1" key="1">
    <citation type="submission" date="2020-01" db="EMBL/GenBank/DDBJ databases">
        <authorList>
            <person name="Meier V. D."/>
            <person name="Meier V D."/>
        </authorList>
    </citation>
    <scope>NUCLEOTIDE SEQUENCE</scope>
    <source>
        <strain evidence="1">HLG_WM_MAG_02</strain>
    </source>
</reference>
<evidence type="ECO:0000313" key="1">
    <source>
        <dbReference type="EMBL" id="CAA6806761.1"/>
    </source>
</evidence>
<sequence>MELSQEAILKSISESREENFLLVEVEITLEKKTLEIVLENKTIELEIIEE</sequence>
<dbReference type="EMBL" id="CACVAZ010000033">
    <property type="protein sequence ID" value="CAA6806761.1"/>
    <property type="molecule type" value="Genomic_DNA"/>
</dbReference>
<gene>
    <name evidence="1" type="ORF">HELGO_WM12458</name>
</gene>
<protein>
    <submittedName>
        <fullName evidence="1">Uncharacterized protein</fullName>
    </submittedName>
</protein>